<evidence type="ECO:0000313" key="19">
    <source>
        <dbReference type="Proteomes" id="UP000218767"/>
    </source>
</evidence>
<evidence type="ECO:0000256" key="2">
    <source>
        <dbReference type="ARBA" id="ARBA00004496"/>
    </source>
</evidence>
<feature type="binding site" evidence="14">
    <location>
        <position position="118"/>
    </location>
    <ligand>
        <name>substrate</name>
    </ligand>
</feature>
<comment type="pathway">
    <text evidence="3 14">Carbohydrate degradation; glycolysis; pyruvate from D-glyceraldehyde 3-phosphate: step 2/5.</text>
</comment>
<evidence type="ECO:0000256" key="9">
    <source>
        <dbReference type="ARBA" id="ARBA00022679"/>
    </source>
</evidence>
<dbReference type="InterPro" id="IPR036043">
    <property type="entry name" value="Phosphoglycerate_kinase_sf"/>
</dbReference>
<dbReference type="Proteomes" id="UP000218767">
    <property type="component" value="Unassembled WGS sequence"/>
</dbReference>
<feature type="binding site" evidence="15">
    <location>
        <position position="118"/>
    </location>
    <ligand>
        <name>(2R)-3-phosphoglycerate</name>
        <dbReference type="ChEBI" id="CHEBI:58272"/>
    </ligand>
</feature>
<dbReference type="Pfam" id="PF00162">
    <property type="entry name" value="PGK"/>
    <property type="match status" value="1"/>
</dbReference>
<evidence type="ECO:0000256" key="7">
    <source>
        <dbReference type="ARBA" id="ARBA00016471"/>
    </source>
</evidence>
<comment type="similarity">
    <text evidence="4 14 17">Belongs to the phosphoglycerate kinase family.</text>
</comment>
<evidence type="ECO:0000256" key="12">
    <source>
        <dbReference type="ARBA" id="ARBA00022840"/>
    </source>
</evidence>
<name>A0A2A4X220_9GAMM</name>
<dbReference type="EMBL" id="NVUL01000062">
    <property type="protein sequence ID" value="PCI76107.1"/>
    <property type="molecule type" value="Genomic_DNA"/>
</dbReference>
<dbReference type="HAMAP" id="MF_00145">
    <property type="entry name" value="Phosphoglyc_kinase"/>
    <property type="match status" value="1"/>
</dbReference>
<dbReference type="InterPro" id="IPR015911">
    <property type="entry name" value="Phosphoglycerate_kinase_CS"/>
</dbReference>
<dbReference type="EC" id="2.7.2.3" evidence="6 14"/>
<dbReference type="PANTHER" id="PTHR11406:SF23">
    <property type="entry name" value="PHOSPHOGLYCERATE KINASE 1, CHLOROPLASTIC-RELATED"/>
    <property type="match status" value="1"/>
</dbReference>
<feature type="binding site" evidence="14 16">
    <location>
        <position position="319"/>
    </location>
    <ligand>
        <name>ATP</name>
        <dbReference type="ChEBI" id="CHEBI:30616"/>
    </ligand>
</feature>
<keyword evidence="10 14" id="KW-0547">Nucleotide-binding</keyword>
<organism evidence="18 19">
    <name type="scientific">SAR86 cluster bacterium</name>
    <dbReference type="NCBI Taxonomy" id="2030880"/>
    <lineage>
        <taxon>Bacteria</taxon>
        <taxon>Pseudomonadati</taxon>
        <taxon>Pseudomonadota</taxon>
        <taxon>Gammaproteobacteria</taxon>
        <taxon>SAR86 cluster</taxon>
    </lineage>
</organism>
<comment type="subcellular location">
    <subcellularLocation>
        <location evidence="2 14">Cytoplasm</location>
    </subcellularLocation>
</comment>
<dbReference type="GO" id="GO:0004618">
    <property type="term" value="F:phosphoglycerate kinase activity"/>
    <property type="evidence" value="ECO:0007669"/>
    <property type="project" value="UniProtKB-UniRule"/>
</dbReference>
<evidence type="ECO:0000256" key="13">
    <source>
        <dbReference type="ARBA" id="ARBA00023152"/>
    </source>
</evidence>
<evidence type="ECO:0000256" key="11">
    <source>
        <dbReference type="ARBA" id="ARBA00022777"/>
    </source>
</evidence>
<comment type="subunit">
    <text evidence="5 14">Monomer.</text>
</comment>
<evidence type="ECO:0000256" key="5">
    <source>
        <dbReference type="ARBA" id="ARBA00011245"/>
    </source>
</evidence>
<proteinExistence type="inferred from homology"/>
<dbReference type="PANTHER" id="PTHR11406">
    <property type="entry name" value="PHOSPHOGLYCERATE KINASE"/>
    <property type="match status" value="1"/>
</dbReference>
<comment type="caution">
    <text evidence="14">Lacks conserved residue(s) required for the propagation of feature annotation.</text>
</comment>
<dbReference type="InterPro" id="IPR001576">
    <property type="entry name" value="Phosphoglycerate_kinase"/>
</dbReference>
<dbReference type="PRINTS" id="PR00477">
    <property type="entry name" value="PHGLYCKINASE"/>
</dbReference>
<dbReference type="UniPathway" id="UPA00109">
    <property type="reaction ID" value="UER00185"/>
</dbReference>
<feature type="binding site" evidence="15">
    <location>
        <position position="36"/>
    </location>
    <ligand>
        <name>(2R)-3-phosphoglycerate</name>
        <dbReference type="ChEBI" id="CHEBI:58272"/>
    </ligand>
</feature>
<dbReference type="Gene3D" id="3.40.50.1260">
    <property type="entry name" value="Phosphoglycerate kinase, N-terminal domain"/>
    <property type="match status" value="2"/>
</dbReference>
<evidence type="ECO:0000256" key="10">
    <source>
        <dbReference type="ARBA" id="ARBA00022741"/>
    </source>
</evidence>
<dbReference type="FunFam" id="3.40.50.1260:FF:000001">
    <property type="entry name" value="Phosphoglycerate kinase"/>
    <property type="match status" value="1"/>
</dbReference>
<comment type="catalytic activity">
    <reaction evidence="1 14 17">
        <text>(2R)-3-phosphoglycerate + ATP = (2R)-3-phospho-glyceroyl phosphate + ADP</text>
        <dbReference type="Rhea" id="RHEA:14801"/>
        <dbReference type="ChEBI" id="CHEBI:30616"/>
        <dbReference type="ChEBI" id="CHEBI:57604"/>
        <dbReference type="ChEBI" id="CHEBI:58272"/>
        <dbReference type="ChEBI" id="CHEBI:456216"/>
        <dbReference type="EC" id="2.7.2.3"/>
    </reaction>
</comment>
<evidence type="ECO:0000256" key="3">
    <source>
        <dbReference type="ARBA" id="ARBA00004838"/>
    </source>
</evidence>
<protein>
    <recommendedName>
        <fullName evidence="7 14">Phosphoglycerate kinase</fullName>
        <ecNumber evidence="6 14">2.7.2.3</ecNumber>
    </recommendedName>
</protein>
<keyword evidence="8 14" id="KW-0963">Cytoplasm</keyword>
<dbReference type="GO" id="GO:0006094">
    <property type="term" value="P:gluconeogenesis"/>
    <property type="evidence" value="ECO:0007669"/>
    <property type="project" value="TreeGrafter"/>
</dbReference>
<evidence type="ECO:0000256" key="14">
    <source>
        <dbReference type="HAMAP-Rule" id="MF_00145"/>
    </source>
</evidence>
<reference evidence="19" key="1">
    <citation type="submission" date="2017-08" db="EMBL/GenBank/DDBJ databases">
        <title>A dynamic microbial community with high functional redundancy inhabits the cold, oxic subseafloor aquifer.</title>
        <authorList>
            <person name="Tully B.J."/>
            <person name="Wheat C.G."/>
            <person name="Glazer B.T."/>
            <person name="Huber J.A."/>
        </authorList>
    </citation>
    <scope>NUCLEOTIDE SEQUENCE [LARGE SCALE GENOMIC DNA]</scope>
</reference>
<dbReference type="SUPFAM" id="SSF53748">
    <property type="entry name" value="Phosphoglycerate kinase"/>
    <property type="match status" value="1"/>
</dbReference>
<feature type="binding site" evidence="14">
    <location>
        <position position="36"/>
    </location>
    <ligand>
        <name>substrate</name>
    </ligand>
</feature>
<evidence type="ECO:0000313" key="18">
    <source>
        <dbReference type="EMBL" id="PCI76107.1"/>
    </source>
</evidence>
<feature type="binding site" evidence="15">
    <location>
        <position position="151"/>
    </location>
    <ligand>
        <name>(2R)-3-phosphoglycerate</name>
        <dbReference type="ChEBI" id="CHEBI:58272"/>
    </ligand>
</feature>
<feature type="binding site" evidence="14 16">
    <location>
        <position position="202"/>
    </location>
    <ligand>
        <name>ATP</name>
        <dbReference type="ChEBI" id="CHEBI:30616"/>
    </ligand>
</feature>
<accession>A0A2A4X220</accession>
<feature type="binding site" evidence="14">
    <location>
        <position position="151"/>
    </location>
    <ligand>
        <name>substrate</name>
    </ligand>
</feature>
<comment type="caution">
    <text evidence="18">The sequence shown here is derived from an EMBL/GenBank/DDBJ whole genome shotgun (WGS) entry which is preliminary data.</text>
</comment>
<feature type="binding site" evidence="14 15">
    <location>
        <begin position="59"/>
        <end position="62"/>
    </location>
    <ligand>
        <name>substrate</name>
    </ligand>
</feature>
<evidence type="ECO:0000256" key="15">
    <source>
        <dbReference type="PIRSR" id="PIRSR000724-1"/>
    </source>
</evidence>
<dbReference type="GO" id="GO:0006096">
    <property type="term" value="P:glycolytic process"/>
    <property type="evidence" value="ECO:0007669"/>
    <property type="project" value="UniProtKB-UniRule"/>
</dbReference>
<evidence type="ECO:0000256" key="1">
    <source>
        <dbReference type="ARBA" id="ARBA00000642"/>
    </source>
</evidence>
<keyword evidence="9 14" id="KW-0808">Transferase</keyword>
<feature type="binding site" evidence="14 15">
    <location>
        <begin position="21"/>
        <end position="23"/>
    </location>
    <ligand>
        <name>substrate</name>
    </ligand>
</feature>
<keyword evidence="13 14" id="KW-0324">Glycolysis</keyword>
<dbReference type="FunFam" id="3.40.50.1260:FF:000002">
    <property type="entry name" value="Phosphoglycerate kinase"/>
    <property type="match status" value="1"/>
</dbReference>
<evidence type="ECO:0000256" key="4">
    <source>
        <dbReference type="ARBA" id="ARBA00008982"/>
    </source>
</evidence>
<dbReference type="GO" id="GO:0005829">
    <property type="term" value="C:cytosol"/>
    <property type="evidence" value="ECO:0007669"/>
    <property type="project" value="TreeGrafter"/>
</dbReference>
<dbReference type="InterPro" id="IPR015824">
    <property type="entry name" value="Phosphoglycerate_kinase_N"/>
</dbReference>
<dbReference type="GO" id="GO:0043531">
    <property type="term" value="F:ADP binding"/>
    <property type="evidence" value="ECO:0007669"/>
    <property type="project" value="TreeGrafter"/>
</dbReference>
<sequence>MSFLRMDQQMLEGKRVLIREDLNVPINDGVISNDTRIRAALPSIEMARAAGAEVIIMSHLGRPVEAKPIEEQNEFSMQPVADRLAKLLDCDVEVNRDYLSTAPASRGAGSVTLLENVRINAGEKANDDSLAKSYAALCDVFVMDAFGTAHRAQASTHGVAKYALIACAGPLLASELDALERSLKNPERPMLAIVGGAKVSSKLEVLKKLSTEVDQLIVGGGIANTFLAAGGINVGKSLFEPSLIDTAKALMQTTSIPMPTDVVVAKEFSANAVAVTKLVIDIEDDDMILDIGPATAMYFAEIVSTMKTIIWNGPVGVFEFEQFSNGTQAVAKAVADSAGFSIAGGGETIAAIDKYAITDKVSYISTGGGAFLEYVQGTVLPAVEILERRASDG</sequence>
<evidence type="ECO:0000256" key="16">
    <source>
        <dbReference type="PIRSR" id="PIRSR000724-2"/>
    </source>
</evidence>
<keyword evidence="11 14" id="KW-0418">Kinase</keyword>
<evidence type="ECO:0000256" key="6">
    <source>
        <dbReference type="ARBA" id="ARBA00013061"/>
    </source>
</evidence>
<evidence type="ECO:0000256" key="17">
    <source>
        <dbReference type="RuleBase" id="RU000532"/>
    </source>
</evidence>
<dbReference type="PROSITE" id="PS00111">
    <property type="entry name" value="PGLYCERATE_KINASE"/>
    <property type="match status" value="1"/>
</dbReference>
<evidence type="ECO:0000256" key="8">
    <source>
        <dbReference type="ARBA" id="ARBA00022490"/>
    </source>
</evidence>
<feature type="binding site" evidence="14">
    <location>
        <begin position="345"/>
        <end position="348"/>
    </location>
    <ligand>
        <name>ATP</name>
        <dbReference type="ChEBI" id="CHEBI:30616"/>
    </ligand>
</feature>
<dbReference type="PIRSF" id="PIRSF000724">
    <property type="entry name" value="Pgk"/>
    <property type="match status" value="1"/>
</dbReference>
<gene>
    <name evidence="14 18" type="primary">pgk</name>
    <name evidence="18" type="ORF">COB20_11480</name>
</gene>
<dbReference type="AlphaFoldDB" id="A0A2A4X220"/>
<keyword evidence="12 14" id="KW-0067">ATP-binding</keyword>
<dbReference type="GO" id="GO:0005524">
    <property type="term" value="F:ATP binding"/>
    <property type="evidence" value="ECO:0007669"/>
    <property type="project" value="UniProtKB-KW"/>
</dbReference>